<evidence type="ECO:0000313" key="2">
    <source>
        <dbReference type="EMBL" id="QPM66961.1"/>
    </source>
</evidence>
<dbReference type="KEGG" id="alam:RT761_00147"/>
<dbReference type="PANTHER" id="PTHR43236:SF2">
    <property type="entry name" value="BLL0069 PROTEIN"/>
    <property type="match status" value="1"/>
</dbReference>
<reference evidence="2 3" key="1">
    <citation type="journal article" date="2021" name="Nat. Commun.">
        <title>Isolation of a member of the candidate phylum Atribacteria reveals a unique cell membrane structure.</title>
        <authorList>
            <person name="Taiki K."/>
            <person name="Nobu M.K."/>
            <person name="Kusada H."/>
            <person name="Meng X.-Y."/>
            <person name="Hosoki N."/>
            <person name="Uematsu K."/>
            <person name="Yoshioka H."/>
            <person name="Kamagata Y."/>
            <person name="Tamaki H."/>
        </authorList>
    </citation>
    <scope>NUCLEOTIDE SEQUENCE [LARGE SCALE GENOMIC DNA]</scope>
    <source>
        <strain evidence="2 3">RT761</strain>
    </source>
</reference>
<proteinExistence type="predicted"/>
<name>A0A7T1F253_ATRLM</name>
<dbReference type="EMBL" id="CP065383">
    <property type="protein sequence ID" value="QPM66961.1"/>
    <property type="molecule type" value="Genomic_DNA"/>
</dbReference>
<dbReference type="PROSITE" id="PS50943">
    <property type="entry name" value="HTH_CROC1"/>
    <property type="match status" value="1"/>
</dbReference>
<feature type="domain" description="HTH cro/C1-type" evidence="1">
    <location>
        <begin position="35"/>
        <end position="61"/>
    </location>
</feature>
<evidence type="ECO:0000259" key="1">
    <source>
        <dbReference type="PROSITE" id="PS50943"/>
    </source>
</evidence>
<dbReference type="Proteomes" id="UP000594463">
    <property type="component" value="Chromosome"/>
</dbReference>
<sequence length="380" mass="43752">MNRVTVKPEILLWARERTGRSLESLKKLFPKLDLWEKGELSPTLKQLEDYAKATRTPIGFFFLAKTPVERIPIPDFRTMYQERKTHPSPDLLDVIYICQQRQEWYRDYARSVGERGCKFVASSNLISNIEITAANMRQMLRFDVEERRQMTSWTEALHYFSEKAENLGVLVMMSGIVGSNTRRKLDPQEFRGFALVDNLAPLIFINSADSKSAQMFTLAHELAHLWLGESALSDVSLASSPSHEIEVWCNQVAAEFLVPFESLKIEYQKDADLTTETNRLARIYKVSTLVILRRIYDIGGLTWEQFKKTYNEELKKFQGIPKTSGGDFYRTQVARVGKRFARALIANTLEGQTLYRDAFRMLGLSKISTFHELGHFLGVL</sequence>
<protein>
    <recommendedName>
        <fullName evidence="1">HTH cro/C1-type domain-containing protein</fullName>
    </recommendedName>
</protein>
<gene>
    <name evidence="2" type="ORF">RT761_00147</name>
</gene>
<dbReference type="Gene3D" id="1.10.10.2910">
    <property type="match status" value="1"/>
</dbReference>
<dbReference type="PANTHER" id="PTHR43236">
    <property type="entry name" value="ANTITOXIN HIGA1"/>
    <property type="match status" value="1"/>
</dbReference>
<dbReference type="InterPro" id="IPR052345">
    <property type="entry name" value="Rad_response_metalloprotease"/>
</dbReference>
<dbReference type="AlphaFoldDB" id="A0A7T1F253"/>
<dbReference type="RefSeq" id="WP_218112189.1">
    <property type="nucleotide sequence ID" value="NZ_CP065383.1"/>
</dbReference>
<dbReference type="InterPro" id="IPR010359">
    <property type="entry name" value="IrrE_HExxH"/>
</dbReference>
<keyword evidence="3" id="KW-1185">Reference proteome</keyword>
<accession>A0A7T1F253</accession>
<dbReference type="InterPro" id="IPR001387">
    <property type="entry name" value="Cro/C1-type_HTH"/>
</dbReference>
<evidence type="ECO:0000313" key="3">
    <source>
        <dbReference type="Proteomes" id="UP000594463"/>
    </source>
</evidence>
<dbReference type="Pfam" id="PF06114">
    <property type="entry name" value="Peptidase_M78"/>
    <property type="match status" value="1"/>
</dbReference>
<organism evidence="2 3">
    <name type="scientific">Atribacter laminatus</name>
    <dbReference type="NCBI Taxonomy" id="2847778"/>
    <lineage>
        <taxon>Bacteria</taxon>
        <taxon>Pseudomonadati</taxon>
        <taxon>Atribacterota</taxon>
        <taxon>Atribacteria</taxon>
        <taxon>Atribacterales</taxon>
        <taxon>Atribacteraceae</taxon>
        <taxon>Atribacter</taxon>
    </lineage>
</organism>